<sequence>MLTYSSKIDPRYKGTYFSLFSTLTRKERNEFKQRGLAKRSCKKKTGHEDSESIIFTTSFFGLKISLILGRSEALLKNGKEGNPDMCIIVPDEDEKPPEIAYQNPPEVITMTNPYIDDLYCPRETKPPSPYLSDYDKEEPIRRRDNVLVRLQHSLTRRKRSCEADRGSDEGSQLQTFGTLDKKSGVSLPTSISQHQSMETMIADDPRTFFMPLYHTPFLSPSLYCYPYHTDRSSA</sequence>
<evidence type="ECO:0000313" key="2">
    <source>
        <dbReference type="Proteomes" id="UP001054837"/>
    </source>
</evidence>
<dbReference type="AlphaFoldDB" id="A0AAV4SG41"/>
<gene>
    <name evidence="1" type="primary">X975_05254</name>
    <name evidence="1" type="ORF">CDAR_400171</name>
</gene>
<name>A0AAV4SG41_9ARAC</name>
<comment type="caution">
    <text evidence="1">The sequence shown here is derived from an EMBL/GenBank/DDBJ whole genome shotgun (WGS) entry which is preliminary data.</text>
</comment>
<keyword evidence="2" id="KW-1185">Reference proteome</keyword>
<dbReference type="Proteomes" id="UP001054837">
    <property type="component" value="Unassembled WGS sequence"/>
</dbReference>
<organism evidence="1 2">
    <name type="scientific">Caerostris darwini</name>
    <dbReference type="NCBI Taxonomy" id="1538125"/>
    <lineage>
        <taxon>Eukaryota</taxon>
        <taxon>Metazoa</taxon>
        <taxon>Ecdysozoa</taxon>
        <taxon>Arthropoda</taxon>
        <taxon>Chelicerata</taxon>
        <taxon>Arachnida</taxon>
        <taxon>Araneae</taxon>
        <taxon>Araneomorphae</taxon>
        <taxon>Entelegynae</taxon>
        <taxon>Araneoidea</taxon>
        <taxon>Araneidae</taxon>
        <taxon>Caerostris</taxon>
    </lineage>
</organism>
<evidence type="ECO:0000313" key="1">
    <source>
        <dbReference type="EMBL" id="GIY31736.1"/>
    </source>
</evidence>
<dbReference type="EMBL" id="BPLQ01007714">
    <property type="protein sequence ID" value="GIY31736.1"/>
    <property type="molecule type" value="Genomic_DNA"/>
</dbReference>
<reference evidence="1 2" key="1">
    <citation type="submission" date="2021-06" db="EMBL/GenBank/DDBJ databases">
        <title>Caerostris darwini draft genome.</title>
        <authorList>
            <person name="Kono N."/>
            <person name="Arakawa K."/>
        </authorList>
    </citation>
    <scope>NUCLEOTIDE SEQUENCE [LARGE SCALE GENOMIC DNA]</scope>
</reference>
<proteinExistence type="predicted"/>
<protein>
    <submittedName>
        <fullName evidence="1">Uncharacterized protein</fullName>
    </submittedName>
</protein>
<accession>A0AAV4SG41</accession>